<dbReference type="EMBL" id="JAPDHW010000004">
    <property type="protein sequence ID" value="MCW3168467.1"/>
    <property type="molecule type" value="Genomic_DNA"/>
</dbReference>
<evidence type="ECO:0008006" key="3">
    <source>
        <dbReference type="Google" id="ProtNLM"/>
    </source>
</evidence>
<dbReference type="Proteomes" id="UP001163731">
    <property type="component" value="Unassembled WGS sequence"/>
</dbReference>
<organism evidence="1 2">
    <name type="scientific">Chryseobacterium kimseyorum</name>
    <dbReference type="NCBI Taxonomy" id="2984028"/>
    <lineage>
        <taxon>Bacteria</taxon>
        <taxon>Pseudomonadati</taxon>
        <taxon>Bacteroidota</taxon>
        <taxon>Flavobacteriia</taxon>
        <taxon>Flavobacteriales</taxon>
        <taxon>Weeksellaceae</taxon>
        <taxon>Chryseobacterium group</taxon>
        <taxon>Chryseobacterium</taxon>
    </lineage>
</organism>
<name>A0ABT3HXE5_9FLAO</name>
<gene>
    <name evidence="1" type="ORF">OMO38_07990</name>
</gene>
<reference evidence="1" key="1">
    <citation type="submission" date="2022-10" db="EMBL/GenBank/DDBJ databases">
        <title>Chryseobacterium babae sp. nov. isolated from the gut of the beetle Oryctes rhinoceros, and Chryseobacterium kimseyorum sp. nov., isolated from a stick insect rearing cage.</title>
        <authorList>
            <person name="Shelomi M."/>
            <person name="Han C.-J."/>
            <person name="Chen W.-M."/>
            <person name="Chen H.-K."/>
            <person name="Liaw S.-J."/>
            <person name="Muhle E."/>
            <person name="Clermont D."/>
        </authorList>
    </citation>
    <scope>NUCLEOTIDE SEQUENCE</scope>
    <source>
        <strain evidence="1">09-1422</strain>
    </source>
</reference>
<accession>A0ABT3HXE5</accession>
<proteinExistence type="predicted"/>
<protein>
    <recommendedName>
        <fullName evidence="3">Lipoprotein</fullName>
    </recommendedName>
</protein>
<evidence type="ECO:0000313" key="2">
    <source>
        <dbReference type="Proteomes" id="UP001163731"/>
    </source>
</evidence>
<sequence>MASFSKVPIVIITISTLLLTCREKLAEPISFFENYDLQSGRFRLEARKTDGLAIDNHENFYIDDPKILTKMQQQWIFRYKSDIQPCGYGYAVYLKENNKTIKQISVNLDCEYMSGWIYFPKEFLTDHKNHFKTLK</sequence>
<evidence type="ECO:0000313" key="1">
    <source>
        <dbReference type="EMBL" id="MCW3168467.1"/>
    </source>
</evidence>
<keyword evidence="2" id="KW-1185">Reference proteome</keyword>
<comment type="caution">
    <text evidence="1">The sequence shown here is derived from an EMBL/GenBank/DDBJ whole genome shotgun (WGS) entry which is preliminary data.</text>
</comment>
<dbReference type="RefSeq" id="WP_264749677.1">
    <property type="nucleotide sequence ID" value="NZ_JAPDHW010000004.1"/>
</dbReference>